<comment type="catalytic activity">
    <reaction evidence="11 12 13">
        <text>O-phospho-L-threonyl-[protein] + H2O = L-threonyl-[protein] + phosphate</text>
        <dbReference type="Rhea" id="RHEA:47004"/>
        <dbReference type="Rhea" id="RHEA-COMP:11060"/>
        <dbReference type="Rhea" id="RHEA-COMP:11605"/>
        <dbReference type="ChEBI" id="CHEBI:15377"/>
        <dbReference type="ChEBI" id="CHEBI:30013"/>
        <dbReference type="ChEBI" id="CHEBI:43474"/>
        <dbReference type="ChEBI" id="CHEBI:61977"/>
        <dbReference type="EC" id="3.1.3.16"/>
    </reaction>
</comment>
<protein>
    <recommendedName>
        <fullName evidence="12 13">Serine/threonine-protein phosphatase</fullName>
        <ecNumber evidence="12 13">3.1.3.16</ecNumber>
    </recommendedName>
</protein>
<dbReference type="InterPro" id="IPR015915">
    <property type="entry name" value="Kelch-typ_b-propeller"/>
</dbReference>
<dbReference type="GO" id="GO:0046872">
    <property type="term" value="F:metal ion binding"/>
    <property type="evidence" value="ECO:0007669"/>
    <property type="project" value="UniProtKB-UniRule"/>
</dbReference>
<reference evidence="16" key="1">
    <citation type="submission" date="2021-01" db="EMBL/GenBank/DDBJ databases">
        <authorList>
            <person name="Bezrukov I."/>
        </authorList>
    </citation>
    <scope>NUCLEOTIDE SEQUENCE</scope>
</reference>
<evidence type="ECO:0000256" key="14">
    <source>
        <dbReference type="SAM" id="MobiDB-lite"/>
    </source>
</evidence>
<dbReference type="PROSITE" id="PS00125">
    <property type="entry name" value="SER_THR_PHOSPHATASE"/>
    <property type="match status" value="1"/>
</dbReference>
<keyword evidence="6 12" id="KW-0378">Hydrolase</keyword>
<evidence type="ECO:0000256" key="4">
    <source>
        <dbReference type="ARBA" id="ARBA00022723"/>
    </source>
</evidence>
<comment type="similarity">
    <text evidence="2 12">Belongs to the PPP phosphatase family. BSU subfamily.</text>
</comment>
<dbReference type="Pfam" id="PF00149">
    <property type="entry name" value="Metallophos"/>
    <property type="match status" value="1"/>
</dbReference>
<keyword evidence="9 12" id="KW-0539">Nucleus</keyword>
<evidence type="ECO:0000256" key="6">
    <source>
        <dbReference type="ARBA" id="ARBA00022801"/>
    </source>
</evidence>
<dbReference type="Gene3D" id="3.60.21.10">
    <property type="match status" value="1"/>
</dbReference>
<evidence type="ECO:0000256" key="8">
    <source>
        <dbReference type="ARBA" id="ARBA00023211"/>
    </source>
</evidence>
<evidence type="ECO:0000259" key="15">
    <source>
        <dbReference type="PROSITE" id="PS00125"/>
    </source>
</evidence>
<comment type="cofactor">
    <cofactor evidence="12">
        <name>Mn(2+)</name>
        <dbReference type="ChEBI" id="CHEBI:29035"/>
    </cofactor>
    <text evidence="12">Binds 2 manganese ions per subunit.</text>
</comment>
<feature type="domain" description="Serine/threonine specific protein phosphatases" evidence="15">
    <location>
        <begin position="596"/>
        <end position="601"/>
    </location>
</feature>
<dbReference type="PANTHER" id="PTHR46422">
    <property type="entry name" value="SERINE/THREONINE-PROTEIN PHOSPHATASE BSL3"/>
    <property type="match status" value="1"/>
</dbReference>
<feature type="region of interest" description="Disordered" evidence="14">
    <location>
        <begin position="780"/>
        <end position="817"/>
    </location>
</feature>
<dbReference type="Pfam" id="PF16891">
    <property type="entry name" value="STPPase_N"/>
    <property type="match status" value="1"/>
</dbReference>
<dbReference type="InterPro" id="IPR006186">
    <property type="entry name" value="Ser/Thr-sp_prot-phosphatase"/>
</dbReference>
<gene>
    <name evidence="16" type="ORF">AARE701A_LOCUS202</name>
</gene>
<dbReference type="Gene3D" id="2.120.10.80">
    <property type="entry name" value="Kelch-type beta propeller"/>
    <property type="match status" value="2"/>
</dbReference>
<dbReference type="EC" id="3.1.3.16" evidence="12 13"/>
<organism evidence="16 17">
    <name type="scientific">Arabidopsis arenosa</name>
    <name type="common">Sand rock-cress</name>
    <name type="synonym">Cardaminopsis arenosa</name>
    <dbReference type="NCBI Taxonomy" id="38785"/>
    <lineage>
        <taxon>Eukaryota</taxon>
        <taxon>Viridiplantae</taxon>
        <taxon>Streptophyta</taxon>
        <taxon>Embryophyta</taxon>
        <taxon>Tracheophyta</taxon>
        <taxon>Spermatophyta</taxon>
        <taxon>Magnoliopsida</taxon>
        <taxon>eudicotyledons</taxon>
        <taxon>Gunneridae</taxon>
        <taxon>Pentapetalae</taxon>
        <taxon>rosids</taxon>
        <taxon>malvids</taxon>
        <taxon>Brassicales</taxon>
        <taxon>Brassicaceae</taxon>
        <taxon>Camelineae</taxon>
        <taxon>Arabidopsis</taxon>
    </lineage>
</organism>
<evidence type="ECO:0000256" key="11">
    <source>
        <dbReference type="ARBA" id="ARBA00048336"/>
    </source>
</evidence>
<sequence>MASQSYSYHPYPSLSYESIQTFYDTDGDFPGPRCGHTLTAVFANNSHQLILFGGSTTAVTTHDSSLPEISLEGVTNSVHSFDVLTRKWTRLNPDGDVPSPRACHAAALYGTLLLIQGGIGPSGPCDGDVYMLDITNNKWLKLLVGGEAPSPRYGHVMDIAAQRWLVIFSGNNGNEILADTWALDTRGSFTWDRLNPSGNQPSGRMYASGTSREDGIFLLCGGIDHSGVTLGDTYGLKMDSVSQCAWSPVPGVAPSPRYQHTAVFGGPKMHVTGGVLNRARLIYGEAVAAVLDTETGEWLDADRPETSTSGAYRQIQYQLMRRYHHADASFGTHMYVHGGIREDVLLDDLLVAETSQSSSPEPEEDNPENYMLLDDFLMDEPKPLGSEPEAPSFIRRSLSESAMERLAEEYNLPTIENAFYDSEIEGYIPLQPGAETVENQGGLVRTVSLDRFANESQQTNSLMPQFTGQNSTQDLHKKVISTLLRPKTWTPPANREFFLSYLEVKYLCDEVEKIFKHEPTLLQLKVPIKVFGDIHGQYGDLMRLFHEYGYPSVEGDITHIDYLFLGDYVDRGRHSLETIMLLFALKIEYPKNIHLIRGNHESLAMNRIYGFLKECKERMGESDGFEAWLKINKVFDILPLAAILEKRVLCVHGGIGRADTVEQIEKIKRPAFPDTTESIVLKDILWSDPTRNDTVLGIVANPRGEGVVSFGPDVVKAFLERNSLEMILRAHECVIDGFERFADGRLITVFSATNYCGLAENAGAILVIGRDMVIYPKMIHPKPPPISSSEEDSPDKAGMQELNVEKPPTPARGESSE</sequence>
<dbReference type="InterPro" id="IPR029052">
    <property type="entry name" value="Metallo-depent_PP-like"/>
</dbReference>
<comment type="catalytic activity">
    <reaction evidence="10">
        <text>O-phospho-L-seryl-[protein] + H2O = L-seryl-[protein] + phosphate</text>
        <dbReference type="Rhea" id="RHEA:20629"/>
        <dbReference type="Rhea" id="RHEA-COMP:9863"/>
        <dbReference type="Rhea" id="RHEA-COMP:11604"/>
        <dbReference type="ChEBI" id="CHEBI:15377"/>
        <dbReference type="ChEBI" id="CHEBI:29999"/>
        <dbReference type="ChEBI" id="CHEBI:43474"/>
        <dbReference type="ChEBI" id="CHEBI:83421"/>
        <dbReference type="EC" id="3.1.3.16"/>
    </reaction>
</comment>
<evidence type="ECO:0000256" key="10">
    <source>
        <dbReference type="ARBA" id="ARBA00047761"/>
    </source>
</evidence>
<evidence type="ECO:0000313" key="17">
    <source>
        <dbReference type="Proteomes" id="UP000682877"/>
    </source>
</evidence>
<dbReference type="InterPro" id="IPR031675">
    <property type="entry name" value="STPPase_N"/>
</dbReference>
<evidence type="ECO:0000256" key="3">
    <source>
        <dbReference type="ARBA" id="ARBA00022441"/>
    </source>
</evidence>
<dbReference type="Proteomes" id="UP000682877">
    <property type="component" value="Chromosome 1"/>
</dbReference>
<evidence type="ECO:0000256" key="2">
    <source>
        <dbReference type="ARBA" id="ARBA00005671"/>
    </source>
</evidence>
<dbReference type="InterPro" id="IPR012391">
    <property type="entry name" value="Ser/Thr_prot_Pase_BSU1"/>
</dbReference>
<dbReference type="SMART" id="SM00156">
    <property type="entry name" value="PP2Ac"/>
    <property type="match status" value="1"/>
</dbReference>
<comment type="subcellular location">
    <subcellularLocation>
        <location evidence="1 12">Nucleus</location>
    </subcellularLocation>
</comment>
<dbReference type="SUPFAM" id="SSF56300">
    <property type="entry name" value="Metallo-dependent phosphatases"/>
    <property type="match status" value="1"/>
</dbReference>
<keyword evidence="5" id="KW-0677">Repeat</keyword>
<dbReference type="SUPFAM" id="SSF117281">
    <property type="entry name" value="Kelch motif"/>
    <property type="match status" value="1"/>
</dbReference>
<keyword evidence="8 12" id="KW-0464">Manganese</keyword>
<dbReference type="PIRSF" id="PIRSF036363">
    <property type="entry name" value="PPP_BSU1"/>
    <property type="match status" value="1"/>
</dbReference>
<name>A0A8S1ZBN8_ARAAE</name>
<dbReference type="GO" id="GO:0005634">
    <property type="term" value="C:nucleus"/>
    <property type="evidence" value="ECO:0007669"/>
    <property type="project" value="UniProtKB-SubCell"/>
</dbReference>
<proteinExistence type="inferred from homology"/>
<evidence type="ECO:0000256" key="5">
    <source>
        <dbReference type="ARBA" id="ARBA00022737"/>
    </source>
</evidence>
<dbReference type="FunFam" id="3.60.21.10:FF:000008">
    <property type="entry name" value="Serine/threonine-protein phosphatase"/>
    <property type="match status" value="1"/>
</dbReference>
<dbReference type="EMBL" id="LR999451">
    <property type="protein sequence ID" value="CAE5956425.1"/>
    <property type="molecule type" value="Genomic_DNA"/>
</dbReference>
<dbReference type="PRINTS" id="PR00114">
    <property type="entry name" value="STPHPHTASE"/>
</dbReference>
<dbReference type="GO" id="GO:0004722">
    <property type="term" value="F:protein serine/threonine phosphatase activity"/>
    <property type="evidence" value="ECO:0007669"/>
    <property type="project" value="UniProtKB-UniRule"/>
</dbReference>
<keyword evidence="17" id="KW-1185">Reference proteome</keyword>
<accession>A0A8S1ZBN8</accession>
<evidence type="ECO:0000256" key="13">
    <source>
        <dbReference type="RuleBase" id="RU004273"/>
    </source>
</evidence>
<evidence type="ECO:0000256" key="9">
    <source>
        <dbReference type="ARBA" id="ARBA00023242"/>
    </source>
</evidence>
<dbReference type="AlphaFoldDB" id="A0A8S1ZBN8"/>
<evidence type="ECO:0000313" key="16">
    <source>
        <dbReference type="EMBL" id="CAE5956425.1"/>
    </source>
</evidence>
<evidence type="ECO:0000256" key="12">
    <source>
        <dbReference type="PIRNR" id="PIRNR036363"/>
    </source>
</evidence>
<dbReference type="Pfam" id="PF24681">
    <property type="entry name" value="Kelch_KLHDC2_KLHL20_DRC7"/>
    <property type="match status" value="1"/>
</dbReference>
<evidence type="ECO:0000256" key="1">
    <source>
        <dbReference type="ARBA" id="ARBA00004123"/>
    </source>
</evidence>
<keyword evidence="7 12" id="KW-0904">Protein phosphatase</keyword>
<keyword evidence="4 12" id="KW-0479">Metal-binding</keyword>
<dbReference type="PANTHER" id="PTHR46422:SF7">
    <property type="entry name" value="SERINE_THREONINE-PROTEIN PHOSPHATASE BSL2-RELATED"/>
    <property type="match status" value="1"/>
</dbReference>
<keyword evidence="3" id="KW-0880">Kelch repeat</keyword>
<evidence type="ECO:0000256" key="7">
    <source>
        <dbReference type="ARBA" id="ARBA00022912"/>
    </source>
</evidence>
<dbReference type="GO" id="GO:0005886">
    <property type="term" value="C:plasma membrane"/>
    <property type="evidence" value="ECO:0007669"/>
    <property type="project" value="UniProtKB-ARBA"/>
</dbReference>
<dbReference type="GO" id="GO:0009742">
    <property type="term" value="P:brassinosteroid mediated signaling pathway"/>
    <property type="evidence" value="ECO:0007669"/>
    <property type="project" value="InterPro"/>
</dbReference>
<dbReference type="InterPro" id="IPR004843">
    <property type="entry name" value="Calcineurin-like_PHP"/>
</dbReference>